<feature type="compositionally biased region" description="Low complexity" evidence="1">
    <location>
        <begin position="476"/>
        <end position="485"/>
    </location>
</feature>
<feature type="region of interest" description="Disordered" evidence="1">
    <location>
        <begin position="1"/>
        <end position="24"/>
    </location>
</feature>
<name>A0A9W7E4L8_9STRA</name>
<feature type="compositionally biased region" description="Basic and acidic residues" evidence="1">
    <location>
        <begin position="497"/>
        <end position="506"/>
    </location>
</feature>
<gene>
    <name evidence="2" type="ORF">TrRE_jg4585</name>
</gene>
<organism evidence="2 3">
    <name type="scientific">Triparma retinervis</name>
    <dbReference type="NCBI Taxonomy" id="2557542"/>
    <lineage>
        <taxon>Eukaryota</taxon>
        <taxon>Sar</taxon>
        <taxon>Stramenopiles</taxon>
        <taxon>Ochrophyta</taxon>
        <taxon>Bolidophyceae</taxon>
        <taxon>Parmales</taxon>
        <taxon>Triparmaceae</taxon>
        <taxon>Triparma</taxon>
    </lineage>
</organism>
<reference evidence="2" key="1">
    <citation type="submission" date="2022-07" db="EMBL/GenBank/DDBJ databases">
        <title>Genome analysis of Parmales, a sister group of diatoms, reveals the evolutionary specialization of diatoms from phago-mixotrophs to photoautotrophs.</title>
        <authorList>
            <person name="Ban H."/>
            <person name="Sato S."/>
            <person name="Yoshikawa S."/>
            <person name="Kazumasa Y."/>
            <person name="Nakamura Y."/>
            <person name="Ichinomiya M."/>
            <person name="Saitoh K."/>
            <person name="Sato N."/>
            <person name="Blanc-Mathieu R."/>
            <person name="Endo H."/>
            <person name="Kuwata A."/>
            <person name="Ogata H."/>
        </authorList>
    </citation>
    <scope>NUCLEOTIDE SEQUENCE</scope>
</reference>
<sequence>MSSQRKKRKVLDDGYNNDENSTKQTELNTLLKDYERWQPPPHDLEVGQRAVHRDWGCPVVVTALAPNSVSIAYEGGWVGWKEKIPLDELEEKLQWRPKRQESDMARHTARPPALRGLMVGSRVMATSRITLIHECGEGRQHLQRQRLGVQDVDEAHPIGELVPLSPQGRTARDKVKSRRLSTRILFSCALFDTSRLGRYLAAAVFLIRHKSKHWPKSRFILHVETSIASVVSAAIAEGCDLDGNSRVRIVLYTLTPHPGRGPSAAFVLASLRLESLWLHSEPGEVAVVLDVHDDSEIQDQEITRILELCEREHKPLGMTVWEASGDAKECATGVGGGGAGLLPWGSLPVGEGKEPIHVHLDAGLLLWRGDQAGVAARRRVSKVIKSSSGAAGSGPQDASAFRDFVTTSLFECSKVPRGADEVLLERFLGSDPTLLRKSACYTIHRHKFGAIYMSGDEVDLEALRKPKKKKKKNNKKTNLSSSSTSQLVKVESPIEVDLGKPERNKIPLEPCTECQNAK</sequence>
<evidence type="ECO:0000313" key="3">
    <source>
        <dbReference type="Proteomes" id="UP001165082"/>
    </source>
</evidence>
<evidence type="ECO:0000313" key="2">
    <source>
        <dbReference type="EMBL" id="GMH62188.1"/>
    </source>
</evidence>
<comment type="caution">
    <text evidence="2">The sequence shown here is derived from an EMBL/GenBank/DDBJ whole genome shotgun (WGS) entry which is preliminary data.</text>
</comment>
<dbReference type="Proteomes" id="UP001165082">
    <property type="component" value="Unassembled WGS sequence"/>
</dbReference>
<keyword evidence="3" id="KW-1185">Reference proteome</keyword>
<proteinExistence type="predicted"/>
<protein>
    <submittedName>
        <fullName evidence="2">Uncharacterized protein</fullName>
    </submittedName>
</protein>
<feature type="region of interest" description="Disordered" evidence="1">
    <location>
        <begin position="466"/>
        <end position="518"/>
    </location>
</feature>
<feature type="compositionally biased region" description="Basic residues" evidence="1">
    <location>
        <begin position="466"/>
        <end position="475"/>
    </location>
</feature>
<evidence type="ECO:0000256" key="1">
    <source>
        <dbReference type="SAM" id="MobiDB-lite"/>
    </source>
</evidence>
<dbReference type="EMBL" id="BRXZ01002445">
    <property type="protein sequence ID" value="GMH62188.1"/>
    <property type="molecule type" value="Genomic_DNA"/>
</dbReference>
<dbReference type="AlphaFoldDB" id="A0A9W7E4L8"/>
<accession>A0A9W7E4L8</accession>